<accession>A0AAX0WUZ0</accession>
<dbReference type="AlphaFoldDB" id="A0AAX0WUZ0"/>
<dbReference type="Pfam" id="PF02321">
    <property type="entry name" value="OEP"/>
    <property type="match status" value="2"/>
</dbReference>
<dbReference type="Gene3D" id="1.20.1600.10">
    <property type="entry name" value="Outer membrane efflux proteins (OEP)"/>
    <property type="match status" value="1"/>
</dbReference>
<keyword evidence="2 3" id="KW-0812">Transmembrane</keyword>
<organism evidence="4 5">
    <name type="scientific">Legionella anisa</name>
    <dbReference type="NCBI Taxonomy" id="28082"/>
    <lineage>
        <taxon>Bacteria</taxon>
        <taxon>Pseudomonadati</taxon>
        <taxon>Pseudomonadota</taxon>
        <taxon>Gammaproteobacteria</taxon>
        <taxon>Legionellales</taxon>
        <taxon>Legionellaceae</taxon>
        <taxon>Legionella</taxon>
    </lineage>
</organism>
<reference evidence="4" key="1">
    <citation type="submission" date="2017-12" db="EMBL/GenBank/DDBJ databases">
        <title>FDA dAtabase for Regulatory Grade micrObial Sequences (FDA-ARGOS): Supporting development and validation of Infectious Disease Dx tests.</title>
        <authorList>
            <person name="Kerrigan L."/>
            <person name="Tallon L.J."/>
            <person name="Sadzewicz L."/>
            <person name="Sengamalay N."/>
            <person name="Ott S."/>
            <person name="Godinez A."/>
            <person name="Nagaraj S."/>
            <person name="Vavikolanu K."/>
            <person name="Vyas G."/>
            <person name="Nadendla S."/>
            <person name="Aluvathingal J."/>
            <person name="Sichtig H."/>
        </authorList>
    </citation>
    <scope>NUCLEOTIDE SEQUENCE [LARGE SCALE GENOMIC DNA]</scope>
    <source>
        <strain evidence="4">FDAARGOS_200</strain>
    </source>
</reference>
<dbReference type="SUPFAM" id="SSF56954">
    <property type="entry name" value="Outer membrane efflux proteins (OEP)"/>
    <property type="match status" value="1"/>
</dbReference>
<dbReference type="Proteomes" id="UP000192511">
    <property type="component" value="Unassembled WGS sequence"/>
</dbReference>
<keyword evidence="3" id="KW-1133">Transmembrane helix</keyword>
<keyword evidence="2" id="KW-1134">Transmembrane beta strand</keyword>
<name>A0AAX0WUZ0_9GAMM</name>
<feature type="transmembrane region" description="Helical" evidence="3">
    <location>
        <begin position="46"/>
        <end position="65"/>
    </location>
</feature>
<evidence type="ECO:0000256" key="1">
    <source>
        <dbReference type="ARBA" id="ARBA00007613"/>
    </source>
</evidence>
<dbReference type="NCBIfam" id="TIGR01845">
    <property type="entry name" value="outer_NodT"/>
    <property type="match status" value="1"/>
</dbReference>
<dbReference type="InterPro" id="IPR003423">
    <property type="entry name" value="OMP_efflux"/>
</dbReference>
<comment type="similarity">
    <text evidence="1 2">Belongs to the outer membrane factor (OMF) (TC 1.B.17) family.</text>
</comment>
<dbReference type="Gene3D" id="2.20.200.10">
    <property type="entry name" value="Outer membrane efflux proteins (OEP)"/>
    <property type="match status" value="1"/>
</dbReference>
<dbReference type="GO" id="GO:0015562">
    <property type="term" value="F:efflux transmembrane transporter activity"/>
    <property type="evidence" value="ECO:0007669"/>
    <property type="project" value="InterPro"/>
</dbReference>
<evidence type="ECO:0000313" key="4">
    <source>
        <dbReference type="EMBL" id="PNL62152.1"/>
    </source>
</evidence>
<dbReference type="PANTHER" id="PTHR30203:SF31">
    <property type="entry name" value="RND EFFLUX SYSTEM, OUTER MEMBRANE LIPOPROTEIN, NODT"/>
    <property type="match status" value="1"/>
</dbReference>
<dbReference type="PANTHER" id="PTHR30203">
    <property type="entry name" value="OUTER MEMBRANE CATION EFFLUX PROTEIN"/>
    <property type="match status" value="1"/>
</dbReference>
<dbReference type="InterPro" id="IPR010131">
    <property type="entry name" value="MdtP/NodT-like"/>
</dbReference>
<sequence length="507" mass="57213">MIASTREYKKPYTFLIDKITLILQQDDNLMPILLLKRRHDHPMKYFTSYFTLVVTLILNGCSIGPKYVPPSTPMPASWGHNVQRVSLVKNEEAWWRNFHDPVLNDLIEQKAVYSLNLKMAQARVNVARAQHAVAVAQLLPSLGLTASPPTGTGFDINQLIALSGSLDPDFFGKHRQMKQMAKANLQAEQAELDFSLINLYSEIASSYLELREAQARNTVLLNSISGNKQTLQFIKSLHKAGYASYLNISQQDGLIETQAAQLEQNKAYITGLLHKIELLTGNNPGVLAKKLLPPKPIPQITQNINLGIPAELLRRRPDIRAAERRIATSHANIRVAMSNLLPQITVGWLLGWQTQTIAGSIITARNFFTVQDPESRFFGTFGAPLFNVGLFNSIELRKREKVIAVIQYQIAVMRALHEVETQYDFFQHYKKSLSHLKRAVEQKRLALKLARAAYHKASTDFNTVLRAEEELNSIEFAYLQNIVRLQTAQINLYKALGGNVVPPREQK</sequence>
<keyword evidence="2" id="KW-0564">Palmitate</keyword>
<gene>
    <name evidence="4" type="ORF">A6J39_013530</name>
</gene>
<proteinExistence type="inferred from homology"/>
<dbReference type="EMBL" id="NBTX02000004">
    <property type="protein sequence ID" value="PNL62152.1"/>
    <property type="molecule type" value="Genomic_DNA"/>
</dbReference>
<evidence type="ECO:0000256" key="2">
    <source>
        <dbReference type="RuleBase" id="RU362097"/>
    </source>
</evidence>
<evidence type="ECO:0000256" key="3">
    <source>
        <dbReference type="SAM" id="Phobius"/>
    </source>
</evidence>
<keyword evidence="2" id="KW-0449">Lipoprotein</keyword>
<comment type="caution">
    <text evidence="4">The sequence shown here is derived from an EMBL/GenBank/DDBJ whole genome shotgun (WGS) entry which is preliminary data.</text>
</comment>
<protein>
    <recommendedName>
        <fullName evidence="6">Transporter</fullName>
    </recommendedName>
</protein>
<keyword evidence="2 3" id="KW-0472">Membrane</keyword>
<keyword evidence="5" id="KW-1185">Reference proteome</keyword>
<evidence type="ECO:0008006" key="6">
    <source>
        <dbReference type="Google" id="ProtNLM"/>
    </source>
</evidence>
<dbReference type="GO" id="GO:0009279">
    <property type="term" value="C:cell outer membrane"/>
    <property type="evidence" value="ECO:0007669"/>
    <property type="project" value="UniProtKB-SubCell"/>
</dbReference>
<evidence type="ECO:0000313" key="5">
    <source>
        <dbReference type="Proteomes" id="UP000192511"/>
    </source>
</evidence>
<comment type="subcellular location">
    <subcellularLocation>
        <location evidence="2">Cell outer membrane</location>
        <topology evidence="2">Lipid-anchor</topology>
    </subcellularLocation>
</comment>